<name>A0A285VUV9_9MICO</name>
<evidence type="ECO:0000313" key="2">
    <source>
        <dbReference type="EMBL" id="SOC57398.1"/>
    </source>
</evidence>
<dbReference type="AlphaFoldDB" id="A0A285VUV9"/>
<protein>
    <submittedName>
        <fullName evidence="2">Uncharacterized protein</fullName>
    </submittedName>
</protein>
<dbReference type="SUPFAM" id="SSF110296">
    <property type="entry name" value="Oligoxyloglucan reducing end-specific cellobiohydrolase"/>
    <property type="match status" value="1"/>
</dbReference>
<proteinExistence type="predicted"/>
<sequence>MSTLEERLQKAFETEVAGPPVESVLERVHRGAGRRRTRAVAGAAGVVGAAATVAAVVAGFPGDEPTGVSEPAGTVVRTEPAPRVTNLPPFVEGGRTTIVGVSGGLLYGVTDSTFWVDDGSGREERSPVPGVVLDVALAQDGMVGVAVGGPADNGDLSEVWRTDDGGRTWRSQHVRGEQSSDGSWCSNGMPTDVGFLDGKIFLSTWYANVCMEMRSSLMMTTASATSWVGVQDVPRLGSDLMVIETADGPALAALKGERGSSWVRLVSTTHGEDWIESSLSLPCSSTPQFTDVALVLSCVDDDGMSVYLSRNGGDFVRIGDPLPGFDTSYVGGGGVLAHEPIVPAAPVPVIRPDGGLDVLVAAADSAWVLTEEGNVPVQTPAGMMDVIAVSVGTAFLQPRAAWSDDATYLLTTEGILTSDDGGRSWTLIEP</sequence>
<keyword evidence="1" id="KW-1133">Transmembrane helix</keyword>
<gene>
    <name evidence="2" type="ORF">SAMN05421879_11261</name>
</gene>
<accession>A0A285VUV9</accession>
<keyword evidence="1" id="KW-0812">Transmembrane</keyword>
<organism evidence="2 3">
    <name type="scientific">Ornithinimicrobium cerasi</name>
    <dbReference type="NCBI Taxonomy" id="2248773"/>
    <lineage>
        <taxon>Bacteria</taxon>
        <taxon>Bacillati</taxon>
        <taxon>Actinomycetota</taxon>
        <taxon>Actinomycetes</taxon>
        <taxon>Micrococcales</taxon>
        <taxon>Ornithinimicrobiaceae</taxon>
        <taxon>Ornithinimicrobium</taxon>
    </lineage>
</organism>
<feature type="transmembrane region" description="Helical" evidence="1">
    <location>
        <begin position="39"/>
        <end position="60"/>
    </location>
</feature>
<keyword evidence="1" id="KW-0472">Membrane</keyword>
<dbReference type="RefSeq" id="WP_097189020.1">
    <property type="nucleotide sequence ID" value="NZ_OBQK01000012.1"/>
</dbReference>
<keyword evidence="3" id="KW-1185">Reference proteome</keyword>
<evidence type="ECO:0000313" key="3">
    <source>
        <dbReference type="Proteomes" id="UP000219688"/>
    </source>
</evidence>
<reference evidence="3" key="1">
    <citation type="submission" date="2017-08" db="EMBL/GenBank/DDBJ databases">
        <authorList>
            <person name="Varghese N."/>
            <person name="Submissions S."/>
        </authorList>
    </citation>
    <scope>NUCLEOTIDE SEQUENCE [LARGE SCALE GENOMIC DNA]</scope>
    <source>
        <strain evidence="3">USBA17B2</strain>
    </source>
</reference>
<dbReference type="EMBL" id="OBQK01000012">
    <property type="protein sequence ID" value="SOC57398.1"/>
    <property type="molecule type" value="Genomic_DNA"/>
</dbReference>
<dbReference type="Proteomes" id="UP000219688">
    <property type="component" value="Unassembled WGS sequence"/>
</dbReference>
<evidence type="ECO:0000256" key="1">
    <source>
        <dbReference type="SAM" id="Phobius"/>
    </source>
</evidence>